<evidence type="ECO:0000256" key="21">
    <source>
        <dbReference type="ARBA" id="ARBA00063843"/>
    </source>
</evidence>
<evidence type="ECO:0000259" key="26">
    <source>
        <dbReference type="Pfam" id="PF25787"/>
    </source>
</evidence>
<dbReference type="InterPro" id="IPR043502">
    <property type="entry name" value="DNA/RNA_pol_sf"/>
</dbReference>
<keyword evidence="28" id="KW-1185">Reference proteome</keyword>
<dbReference type="FunFam" id="3.30.420.40:FF:000100">
    <property type="entry name" value="Actin-related protein 8"/>
    <property type="match status" value="1"/>
</dbReference>
<evidence type="ECO:0000259" key="23">
    <source>
        <dbReference type="Pfam" id="PF00078"/>
    </source>
</evidence>
<dbReference type="SUPFAM" id="SSF46689">
    <property type="entry name" value="Homeodomain-like"/>
    <property type="match status" value="1"/>
</dbReference>
<evidence type="ECO:0000256" key="16">
    <source>
        <dbReference type="ARBA" id="ARBA00023204"/>
    </source>
</evidence>
<comment type="subunit">
    <text evidence="21">Component of the chromatin remodeling INO80 complex; specifically part of a complex module associated with the DBINO domain of INO80. Exists as monomers and dimers, but the dimer is most probably the biologically relevant form required for stable interactions with histones that exploits the twofold symmetry of the nucleosome core.</text>
</comment>
<dbReference type="Pfam" id="PF00078">
    <property type="entry name" value="RVT_1"/>
    <property type="match status" value="1"/>
</dbReference>
<evidence type="ECO:0000256" key="4">
    <source>
        <dbReference type="ARBA" id="ARBA00010879"/>
    </source>
</evidence>
<keyword evidence="9" id="KW-0547">Nucleotide-binding</keyword>
<evidence type="ECO:0000256" key="7">
    <source>
        <dbReference type="ARBA" id="ARBA00022454"/>
    </source>
</evidence>
<keyword evidence="14" id="KW-0804">Transcription</keyword>
<dbReference type="InterPro" id="IPR009057">
    <property type="entry name" value="Homeodomain-like_sf"/>
</dbReference>
<dbReference type="FunFam" id="3.90.640.10:FF:000020">
    <property type="entry name" value="Actin-related protein 8"/>
    <property type="match status" value="1"/>
</dbReference>
<keyword evidence="7" id="KW-0158">Chromosome</keyword>
<reference evidence="27 28" key="1">
    <citation type="submission" date="2021-04" db="EMBL/GenBank/DDBJ databases">
        <authorList>
            <person name="De Guttry C."/>
            <person name="Zahm M."/>
            <person name="Klopp C."/>
            <person name="Cabau C."/>
            <person name="Louis A."/>
            <person name="Berthelot C."/>
            <person name="Parey E."/>
            <person name="Roest Crollius H."/>
            <person name="Montfort J."/>
            <person name="Robinson-Rechavi M."/>
            <person name="Bucao C."/>
            <person name="Bouchez O."/>
            <person name="Gislard M."/>
            <person name="Lluch J."/>
            <person name="Milhes M."/>
            <person name="Lampietro C."/>
            <person name="Lopez Roques C."/>
            <person name="Donnadieu C."/>
            <person name="Braasch I."/>
            <person name="Desvignes T."/>
            <person name="Postlethwait J."/>
            <person name="Bobe J."/>
            <person name="Wedekind C."/>
            <person name="Guiguen Y."/>
        </authorList>
    </citation>
    <scope>NUCLEOTIDE SEQUENCE [LARGE SCALE GENOMIC DNA]</scope>
    <source>
        <strain evidence="27">Cs_M1</strain>
        <tissue evidence="27">Blood</tissue>
    </source>
</reference>
<comment type="function">
    <text evidence="19">Plays an important role in the functional organization of mitotic chromosomes. Exhibits low basal ATPase activity, and unable to polymerize.</text>
</comment>
<evidence type="ECO:0000256" key="15">
    <source>
        <dbReference type="ARBA" id="ARBA00023172"/>
    </source>
</evidence>
<dbReference type="InterPro" id="IPR043128">
    <property type="entry name" value="Rev_trsase/Diguanyl_cyclase"/>
</dbReference>
<dbReference type="GO" id="GO:0005524">
    <property type="term" value="F:ATP binding"/>
    <property type="evidence" value="ECO:0007669"/>
    <property type="project" value="UniProtKB-KW"/>
</dbReference>
<dbReference type="Proteomes" id="UP001356427">
    <property type="component" value="Unassembled WGS sequence"/>
</dbReference>
<dbReference type="SUPFAM" id="SSF53067">
    <property type="entry name" value="Actin-like ATPase domain"/>
    <property type="match status" value="2"/>
</dbReference>
<evidence type="ECO:0000313" key="27">
    <source>
        <dbReference type="EMBL" id="KAK6303644.1"/>
    </source>
</evidence>
<dbReference type="Gene3D" id="3.90.640.10">
    <property type="entry name" value="Actin, Chain A, domain 4"/>
    <property type="match status" value="1"/>
</dbReference>
<feature type="region of interest" description="Disordered" evidence="22">
    <location>
        <begin position="1133"/>
        <end position="1165"/>
    </location>
</feature>
<dbReference type="GO" id="GO:0006281">
    <property type="term" value="P:DNA repair"/>
    <property type="evidence" value="ECO:0007669"/>
    <property type="project" value="UniProtKB-KW"/>
</dbReference>
<dbReference type="InterPro" id="IPR004000">
    <property type="entry name" value="Actin"/>
</dbReference>
<evidence type="ECO:0000256" key="9">
    <source>
        <dbReference type="ARBA" id="ARBA00022741"/>
    </source>
</evidence>
<dbReference type="GO" id="GO:0005634">
    <property type="term" value="C:nucleus"/>
    <property type="evidence" value="ECO:0007669"/>
    <property type="project" value="UniProtKB-SubCell"/>
</dbReference>
<evidence type="ECO:0000256" key="6">
    <source>
        <dbReference type="ARBA" id="ARBA00021608"/>
    </source>
</evidence>
<accession>A0AAN8L7Y5</accession>
<dbReference type="CDD" id="cd10206">
    <property type="entry name" value="ASKHA_NBD_Arp8-like"/>
    <property type="match status" value="1"/>
</dbReference>
<gene>
    <name evidence="27" type="ORF">J4Q44_G00260980</name>
</gene>
<proteinExistence type="inferred from homology"/>
<keyword evidence="13" id="KW-0805">Transcription regulation</keyword>
<dbReference type="Pfam" id="PF13358">
    <property type="entry name" value="DDE_3"/>
    <property type="match status" value="1"/>
</dbReference>
<evidence type="ECO:0000259" key="24">
    <source>
        <dbReference type="Pfam" id="PF01498"/>
    </source>
</evidence>
<sequence length="2020" mass="226425">MLHKTAGYIPKRIRLIVYETKAGTHPFGRFGGPPSKLSMAKELICLKRQAESLREEVYTLQGDDDGDYALSTLETSWSWVTVLQCSEHIRNRSTAQSVAGSTATEAPPVVMEATRELLARVATTLDIKLEEAPSEQLLIPICHKFALALREYWRKMEGRFHCDNQTRQWTLLMDAESLGLDHYSVMDDMVAAMILPDKEIIGKVPRLKPGPERVSDERLQSTFVTLSIMARFVNAATMLQSYLALLIPRLTGGGDELLKEATEVSRFHLWARGRQYHTADYKTAQTQRDFSGVLGNCAPYRHPSEELEDRAGCLESAPATSWPPSSPSETAEAGKWEPAFLHPDNTGTGIMTTLTSSGTRLRRMGPGSPLEVLVVGLGRLSQAQRANWERQVESPGVQGTVLEGCKLQFRCRPSSYRGIWVTSVADGVRKEAIRLEIASLLSKDVIRKLSELKFKMLSPARVLQAVSSGQWFTTLDLKDAYFHVPVHRDQWKYLRFAFEGVAYEFKVLQFGLSLVLRTFTKCMDAVLEPIMSQGILVLNYLDDWLATPAMVQLSPSTPEMTQTSSAIGKNACVRTPLKWHSHSFLLEGVHRRELVCTDVSLAGWGAVFRGMAASGHWSPPWSGKHINVLELRVDLFASQENTHCPQCPVWSLKLRALLGSYARQGQFEGPLAAPDSPILAEMTMVQPPVVPPLWDPMAAAAETRPALSGSGDAVASGPTPPPALGLVPEMRKWASLGIQDNVVNTWQNARASSTNVSYQMRRLRPAKTHSVPNWDLDVVLSALARPPLEPLGLASLKHLSMKVAFLLAITSTKRTPVHTLNQTDSNLSTMAKTRELCKDIRDKIVDLHKAGMAYRTIGKQLGERATTVGAIIRKWKKFKMTVNHPLSGAPCKISPRGASMIMRKVRDQPRTTRQDLVNDLKRAGTTVSKKTISNTLHRHGLKSCSARKVPLLKPAHVQARLKFANDHLDDPEEDGRWMKKDEYNPKNTIPTVKHGGGNIILWGCFSAKGTGRLHRIEGRMDGAMYREILANNLLPSVRALKMGRGWVFQHDNDPKHTARATKEWLRKKHLKVLEWPSQSPDLNPIKNLWKELKVRIAQRQPRNLKDLEKVCMEEWAKIIAAVCANLVKTYRKPEREQENGKEKEKEREKEKEKEQRGVKRPIAPPVIPEPLQEQIQSNFIVVLHPGSKTLRIGRATDTLPATVPHVIARRHKQTCQPRYEDAWLVREGLNKPESNEQRQNGLKMVDQAIWSKKMSNGVRRTPVSAEQARSYNRLIRPAGLDTSSRMKWTNTAHHPEHLVGEEALYVNPTDCYNVHWPISRGQLNVHGGAGGSLTAVLADLEAIWSHVIQKQLEIPLKDLKYYRCILLVPDIYNRHHVKELVNMLLLDMGFSAIVVHQESVCATFGSGLSSACVVDVGDQKTSLCCVEDGVSHRNSRLCLAYGGADVTRCFFWLLQRAGFPYRECQLSNRVDCILLQQLKETFCHLDQDISGLQDHEFRTRFPESPALLYQIRLGDEKLQAPMALFYPTTFGIVGQKMTTLQHRSQGDPEDPHDEHYLLGTQSKQDQSSKASAERKSLPKPPGFEGEFSSQGGDPSERGGGAHGQDVELGHSQNDCLMGGAEMEEPPSALLSRKTAMTQFEGKALGLDKAILHSIDCCASDETKRKMYCSILVVGGGLLFHRAQEFLQHRILNKMPPSFRRVVESVEVITRPKDMDPRLISWKGGAVLACLDTTQEMWIHQREWQRFGVRMLRERAAFIRPSDCQVVKRDSSVQRTRFHCSRVQWRRALHHSSRHLVSLVSKYTPRNLKAPTLSRFYPYNLKRTSSPTFLLVREAVFCTAGSKSSEGVPPPPPQCPAMPFTLLVSVCCVGMHLITEPQRLGGSCSQKRVLIPRQAGSPADTFLHSKHPLSCCPQLMGQRKPDRCQRGRQTWSRPSFLLRVRLYLQVAGCCSSDRWPLKPQRSQPDSGICGGRTCIISQQTFHKGAVMDQWPMFWYIPQAQSPGCPGCLTGLLLLSAFKCAL</sequence>
<dbReference type="GO" id="GO:0005694">
    <property type="term" value="C:chromosome"/>
    <property type="evidence" value="ECO:0007669"/>
    <property type="project" value="UniProtKB-SubCell"/>
</dbReference>
<feature type="domain" description="Tc1-like transposase DDE" evidence="25">
    <location>
        <begin position="973"/>
        <end position="1107"/>
    </location>
</feature>
<dbReference type="EC" id="3.1.26.4" evidence="5"/>
<dbReference type="InterPro" id="IPR043129">
    <property type="entry name" value="ATPase_NBD"/>
</dbReference>
<comment type="subcellular location">
    <subcellularLocation>
        <location evidence="2">Chromosome</location>
    </subcellularLocation>
    <subcellularLocation>
        <location evidence="1">Nucleus</location>
    </subcellularLocation>
</comment>
<evidence type="ECO:0000256" key="18">
    <source>
        <dbReference type="ARBA" id="ARBA00023306"/>
    </source>
</evidence>
<evidence type="ECO:0000256" key="8">
    <source>
        <dbReference type="ARBA" id="ARBA00022618"/>
    </source>
</evidence>
<keyword evidence="18" id="KW-0131">Cell cycle</keyword>
<evidence type="ECO:0000256" key="2">
    <source>
        <dbReference type="ARBA" id="ARBA00004286"/>
    </source>
</evidence>
<name>A0AAN8L7Y5_9TELE</name>
<dbReference type="GO" id="GO:0006313">
    <property type="term" value="P:DNA transposition"/>
    <property type="evidence" value="ECO:0007669"/>
    <property type="project" value="InterPro"/>
</dbReference>
<dbReference type="EMBL" id="JAGTTL010000024">
    <property type="protein sequence ID" value="KAK6303644.1"/>
    <property type="molecule type" value="Genomic_DNA"/>
</dbReference>
<dbReference type="GO" id="GO:0004523">
    <property type="term" value="F:RNA-DNA hybrid ribonuclease activity"/>
    <property type="evidence" value="ECO:0007669"/>
    <property type="project" value="UniProtKB-EC"/>
</dbReference>
<dbReference type="SUPFAM" id="SSF56672">
    <property type="entry name" value="DNA/RNA polymerases"/>
    <property type="match status" value="1"/>
</dbReference>
<keyword evidence="11" id="KW-0498">Mitosis</keyword>
<evidence type="ECO:0000256" key="22">
    <source>
        <dbReference type="SAM" id="MobiDB-lite"/>
    </source>
</evidence>
<keyword evidence="15" id="KW-0233">DNA recombination</keyword>
<dbReference type="InterPro" id="IPR000477">
    <property type="entry name" value="RT_dom"/>
</dbReference>
<dbReference type="InterPro" id="IPR002492">
    <property type="entry name" value="Transposase_Tc1-like"/>
</dbReference>
<dbReference type="Gene3D" id="3.10.10.10">
    <property type="entry name" value="HIV Type 1 Reverse Transcriptase, subunit A, domain 1"/>
    <property type="match status" value="1"/>
</dbReference>
<evidence type="ECO:0000256" key="19">
    <source>
        <dbReference type="ARBA" id="ARBA00025560"/>
    </source>
</evidence>
<dbReference type="GO" id="GO:0003677">
    <property type="term" value="F:DNA binding"/>
    <property type="evidence" value="ECO:0007669"/>
    <property type="project" value="InterPro"/>
</dbReference>
<dbReference type="SMART" id="SM00268">
    <property type="entry name" value="ACTIN"/>
    <property type="match status" value="1"/>
</dbReference>
<keyword evidence="16" id="KW-0234">DNA repair</keyword>
<dbReference type="InterPro" id="IPR036388">
    <property type="entry name" value="WH-like_DNA-bd_sf"/>
</dbReference>
<dbReference type="GO" id="GO:0015074">
    <property type="term" value="P:DNA integration"/>
    <property type="evidence" value="ECO:0007669"/>
    <property type="project" value="InterPro"/>
</dbReference>
<dbReference type="Pfam" id="PF01498">
    <property type="entry name" value="HTH_Tnp_Tc3_2"/>
    <property type="match status" value="1"/>
</dbReference>
<dbReference type="CDD" id="cd03714">
    <property type="entry name" value="RT_DIRS1"/>
    <property type="match status" value="1"/>
</dbReference>
<dbReference type="InterPro" id="IPR057667">
    <property type="entry name" value="HTH_SB"/>
</dbReference>
<keyword evidence="17" id="KW-0539">Nucleus</keyword>
<dbReference type="Gene3D" id="3.30.70.270">
    <property type="match status" value="1"/>
</dbReference>
<feature type="compositionally biased region" description="Basic and acidic residues" evidence="22">
    <location>
        <begin position="1133"/>
        <end position="1157"/>
    </location>
</feature>
<evidence type="ECO:0000256" key="1">
    <source>
        <dbReference type="ARBA" id="ARBA00004123"/>
    </source>
</evidence>
<evidence type="ECO:0000256" key="20">
    <source>
        <dbReference type="ARBA" id="ARBA00053143"/>
    </source>
</evidence>
<dbReference type="Gene3D" id="1.10.10.10">
    <property type="entry name" value="Winged helix-like DNA-binding domain superfamily/Winged helix DNA-binding domain"/>
    <property type="match status" value="1"/>
</dbReference>
<comment type="function">
    <text evidence="20">Proposed core component of the chromatin remodeling INO80 complex which is involved in transcriptional regulation, DNA replication and probably DNA repair. Required for the recruitment of INO80 (and probably the INO80 complex) to sites of DNA damage Strongly prefer nucleosomes and H3-H4 tetramers over H2A-H2B dimers, suggesting it may act as a nucleosome recognition module within the complex.</text>
</comment>
<dbReference type="InterPro" id="IPR036397">
    <property type="entry name" value="RNaseH_sf"/>
</dbReference>
<evidence type="ECO:0000256" key="17">
    <source>
        <dbReference type="ARBA" id="ARBA00023242"/>
    </source>
</evidence>
<evidence type="ECO:0000256" key="11">
    <source>
        <dbReference type="ARBA" id="ARBA00022776"/>
    </source>
</evidence>
<protein>
    <recommendedName>
        <fullName evidence="6">Actin-related protein 8</fullName>
        <ecNumber evidence="5">3.1.26.4</ecNumber>
    </recommendedName>
</protein>
<comment type="caution">
    <text evidence="27">The sequence shown here is derived from an EMBL/GenBank/DDBJ whole genome shotgun (WGS) entry which is preliminary data.</text>
</comment>
<feature type="domain" description="Reverse transcriptase" evidence="23">
    <location>
        <begin position="455"/>
        <end position="545"/>
    </location>
</feature>
<comment type="similarity">
    <text evidence="4">Belongs to the beta type-B retroviral polymerase family. HERV class-II K(HML-2) pol subfamily.</text>
</comment>
<evidence type="ECO:0000256" key="3">
    <source>
        <dbReference type="ARBA" id="ARBA00007720"/>
    </source>
</evidence>
<evidence type="ECO:0000313" key="28">
    <source>
        <dbReference type="Proteomes" id="UP001356427"/>
    </source>
</evidence>
<keyword evidence="12" id="KW-0067">ATP-binding</keyword>
<dbReference type="InterPro" id="IPR038717">
    <property type="entry name" value="Tc1-like_DDE_dom"/>
</dbReference>
<organism evidence="27 28">
    <name type="scientific">Coregonus suidteri</name>
    <dbReference type="NCBI Taxonomy" id="861788"/>
    <lineage>
        <taxon>Eukaryota</taxon>
        <taxon>Metazoa</taxon>
        <taxon>Chordata</taxon>
        <taxon>Craniata</taxon>
        <taxon>Vertebrata</taxon>
        <taxon>Euteleostomi</taxon>
        <taxon>Actinopterygii</taxon>
        <taxon>Neopterygii</taxon>
        <taxon>Teleostei</taxon>
        <taxon>Protacanthopterygii</taxon>
        <taxon>Salmoniformes</taxon>
        <taxon>Salmonidae</taxon>
        <taxon>Coregoninae</taxon>
        <taxon>Coregonus</taxon>
    </lineage>
</organism>
<dbReference type="Gene3D" id="3.30.420.40">
    <property type="match status" value="2"/>
</dbReference>
<feature type="domain" description="Sleeping Beauty transposase HTH" evidence="26">
    <location>
        <begin position="830"/>
        <end position="881"/>
    </location>
</feature>
<dbReference type="GO" id="GO:0051301">
    <property type="term" value="P:cell division"/>
    <property type="evidence" value="ECO:0007669"/>
    <property type="project" value="UniProtKB-KW"/>
</dbReference>
<dbReference type="Gene3D" id="3.30.420.10">
    <property type="entry name" value="Ribonuclease H-like superfamily/Ribonuclease H"/>
    <property type="match status" value="1"/>
</dbReference>
<feature type="compositionally biased region" description="Low complexity" evidence="22">
    <location>
        <begin position="1561"/>
        <end position="1570"/>
    </location>
</feature>
<dbReference type="PANTHER" id="PTHR11937">
    <property type="entry name" value="ACTIN"/>
    <property type="match status" value="1"/>
</dbReference>
<evidence type="ECO:0000256" key="5">
    <source>
        <dbReference type="ARBA" id="ARBA00012180"/>
    </source>
</evidence>
<evidence type="ECO:0000256" key="14">
    <source>
        <dbReference type="ARBA" id="ARBA00023163"/>
    </source>
</evidence>
<evidence type="ECO:0000256" key="13">
    <source>
        <dbReference type="ARBA" id="ARBA00023015"/>
    </source>
</evidence>
<comment type="similarity">
    <text evidence="3">Belongs to the actin family. ARP8 subfamily.</text>
</comment>
<feature type="domain" description="Transposase Tc1-like" evidence="24">
    <location>
        <begin position="899"/>
        <end position="969"/>
    </location>
</feature>
<dbReference type="Pfam" id="PF25787">
    <property type="entry name" value="HTH_SB"/>
    <property type="match status" value="1"/>
</dbReference>
<evidence type="ECO:0000256" key="12">
    <source>
        <dbReference type="ARBA" id="ARBA00022840"/>
    </source>
</evidence>
<keyword evidence="8" id="KW-0132">Cell division</keyword>
<dbReference type="FunFam" id="3.30.420.40:FF:000121">
    <property type="entry name" value="Actin-related protein 8"/>
    <property type="match status" value="1"/>
</dbReference>
<feature type="region of interest" description="Disordered" evidence="22">
    <location>
        <begin position="1561"/>
        <end position="1621"/>
    </location>
</feature>
<keyword evidence="10" id="KW-0227">DNA damage</keyword>
<evidence type="ECO:0000256" key="10">
    <source>
        <dbReference type="ARBA" id="ARBA00022763"/>
    </source>
</evidence>
<dbReference type="Pfam" id="PF00022">
    <property type="entry name" value="Actin"/>
    <property type="match status" value="2"/>
</dbReference>
<evidence type="ECO:0000259" key="25">
    <source>
        <dbReference type="Pfam" id="PF13358"/>
    </source>
</evidence>